<gene>
    <name evidence="1" type="ORF">EVAR_80150_1</name>
</gene>
<keyword evidence="2" id="KW-1185">Reference proteome</keyword>
<name>A0A4C1YE59_EUMVA</name>
<evidence type="ECO:0000313" key="1">
    <source>
        <dbReference type="EMBL" id="GBP74396.1"/>
    </source>
</evidence>
<accession>A0A4C1YE59</accession>
<dbReference type="EMBL" id="BGZK01001206">
    <property type="protein sequence ID" value="GBP74396.1"/>
    <property type="molecule type" value="Genomic_DNA"/>
</dbReference>
<dbReference type="AlphaFoldDB" id="A0A4C1YE59"/>
<dbReference type="Proteomes" id="UP000299102">
    <property type="component" value="Unassembled WGS sequence"/>
</dbReference>
<reference evidence="1 2" key="1">
    <citation type="journal article" date="2019" name="Commun. Biol.">
        <title>The bagworm genome reveals a unique fibroin gene that provides high tensile strength.</title>
        <authorList>
            <person name="Kono N."/>
            <person name="Nakamura H."/>
            <person name="Ohtoshi R."/>
            <person name="Tomita M."/>
            <person name="Numata K."/>
            <person name="Arakawa K."/>
        </authorList>
    </citation>
    <scope>NUCLEOTIDE SEQUENCE [LARGE SCALE GENOMIC DNA]</scope>
</reference>
<proteinExistence type="predicted"/>
<evidence type="ECO:0000313" key="2">
    <source>
        <dbReference type="Proteomes" id="UP000299102"/>
    </source>
</evidence>
<sequence>MKEARRFCREVAPRAVATGIATKDSRSIVFLNKRYRYGCEAVQTHFWYYGQGRDDVKAISLCTHFASYYGNYRMPIHIKLIASVNAHRGGGPLPAPDSQLGTPMNIVNHKEKWKQIEDAFTLRGSCIEDKKI</sequence>
<comment type="caution">
    <text evidence="1">The sequence shown here is derived from an EMBL/GenBank/DDBJ whole genome shotgun (WGS) entry which is preliminary data.</text>
</comment>
<protein>
    <submittedName>
        <fullName evidence="1">Uncharacterized protein</fullName>
    </submittedName>
</protein>
<organism evidence="1 2">
    <name type="scientific">Eumeta variegata</name>
    <name type="common">Bagworm moth</name>
    <name type="synonym">Eumeta japonica</name>
    <dbReference type="NCBI Taxonomy" id="151549"/>
    <lineage>
        <taxon>Eukaryota</taxon>
        <taxon>Metazoa</taxon>
        <taxon>Ecdysozoa</taxon>
        <taxon>Arthropoda</taxon>
        <taxon>Hexapoda</taxon>
        <taxon>Insecta</taxon>
        <taxon>Pterygota</taxon>
        <taxon>Neoptera</taxon>
        <taxon>Endopterygota</taxon>
        <taxon>Lepidoptera</taxon>
        <taxon>Glossata</taxon>
        <taxon>Ditrysia</taxon>
        <taxon>Tineoidea</taxon>
        <taxon>Psychidae</taxon>
        <taxon>Oiketicinae</taxon>
        <taxon>Eumeta</taxon>
    </lineage>
</organism>